<keyword evidence="3" id="KW-0443">Lipid metabolism</keyword>
<keyword evidence="3" id="KW-0442">Lipid degradation</keyword>
<feature type="non-terminal residue" evidence="4">
    <location>
        <position position="1"/>
    </location>
</feature>
<dbReference type="GO" id="GO:0016042">
    <property type="term" value="P:lipid catabolic process"/>
    <property type="evidence" value="ECO:0007669"/>
    <property type="project" value="UniProtKB-KW"/>
</dbReference>
<evidence type="ECO:0000256" key="3">
    <source>
        <dbReference type="ARBA" id="ARBA00022963"/>
    </source>
</evidence>
<reference evidence="4 5" key="1">
    <citation type="journal article" date="2021" name="Nat. Plants">
        <title>The Taxus genome provides insights into paclitaxel biosynthesis.</title>
        <authorList>
            <person name="Xiong X."/>
            <person name="Gou J."/>
            <person name="Liao Q."/>
            <person name="Li Y."/>
            <person name="Zhou Q."/>
            <person name="Bi G."/>
            <person name="Li C."/>
            <person name="Du R."/>
            <person name="Wang X."/>
            <person name="Sun T."/>
            <person name="Guo L."/>
            <person name="Liang H."/>
            <person name="Lu P."/>
            <person name="Wu Y."/>
            <person name="Zhang Z."/>
            <person name="Ro D.K."/>
            <person name="Shang Y."/>
            <person name="Huang S."/>
            <person name="Yan J."/>
        </authorList>
    </citation>
    <scope>NUCLEOTIDE SEQUENCE [LARGE SCALE GENOMIC DNA]</scope>
    <source>
        <strain evidence="4">Ta-2019</strain>
    </source>
</reference>
<dbReference type="InterPro" id="IPR001087">
    <property type="entry name" value="GDSL"/>
</dbReference>
<dbReference type="CDD" id="cd01837">
    <property type="entry name" value="SGNH_plant_lipase_like"/>
    <property type="match status" value="1"/>
</dbReference>
<evidence type="ECO:0000313" key="5">
    <source>
        <dbReference type="Proteomes" id="UP000824469"/>
    </source>
</evidence>
<accession>A0AA38CGV0</accession>
<dbReference type="InterPro" id="IPR035669">
    <property type="entry name" value="SGNH_plant_lipase-like"/>
</dbReference>
<comment type="caution">
    <text evidence="4">The sequence shown here is derived from an EMBL/GenBank/DDBJ whole genome shotgun (WGS) entry which is preliminary data.</text>
</comment>
<sequence>VGSIGALLFDSGNKLRLRDEKAEIISFPEKFMDSQEGRWSKIVLFCVAVLVFKACLWRGRDLVDPPKFSALFVFGDSLADCGNNNHINTSVAARANYGPYGKSFFGTPTGRFSDGRTIFDFLASRMEVPFPAPWFQPGVNMDISKGANFASGGSGLLDSTSPHLNIISFGRQVNQFSNIFYMLEGGSGYPAKQLLWDSIIAINVGANDIAGNYLVNSSLNHNVSPQAFIQSLLEAYKNYLLRLHEIGGRKFILFGIGPLGCSPGMRYAALSTGKGGCHETANELFQQFNSGVEKLIHYLNKSLRGSTFIFVNTYDILLNIIDNGKTLGFSESESACCGEGPFNAAVGCGQNSDGWVCKDATEYIFWDAFHPTERVQRIIAEEVWSGNSSSISPINFMSVIRGTYIASFKAETM</sequence>
<protein>
    <recommendedName>
        <fullName evidence="6">GDSL esterase/lipase</fullName>
    </recommendedName>
</protein>
<dbReference type="PANTHER" id="PTHR45648:SF5">
    <property type="entry name" value="OS04G0577300 PROTEIN"/>
    <property type="match status" value="1"/>
</dbReference>
<evidence type="ECO:0008006" key="6">
    <source>
        <dbReference type="Google" id="ProtNLM"/>
    </source>
</evidence>
<dbReference type="InterPro" id="IPR036514">
    <property type="entry name" value="SGNH_hydro_sf"/>
</dbReference>
<dbReference type="InterPro" id="IPR051058">
    <property type="entry name" value="GDSL_Est/Lipase"/>
</dbReference>
<name>A0AA38CGV0_TAXCH</name>
<dbReference type="PANTHER" id="PTHR45648">
    <property type="entry name" value="GDSL LIPASE/ACYLHYDROLASE FAMILY PROTEIN (AFU_ORTHOLOGUE AFUA_4G14700)"/>
    <property type="match status" value="1"/>
</dbReference>
<proteinExistence type="inferred from homology"/>
<dbReference type="Pfam" id="PF00657">
    <property type="entry name" value="Lipase_GDSL"/>
    <property type="match status" value="1"/>
</dbReference>
<keyword evidence="2" id="KW-0378">Hydrolase</keyword>
<dbReference type="GO" id="GO:0016788">
    <property type="term" value="F:hydrolase activity, acting on ester bonds"/>
    <property type="evidence" value="ECO:0007669"/>
    <property type="project" value="InterPro"/>
</dbReference>
<comment type="similarity">
    <text evidence="1">Belongs to the 'GDSL' lipolytic enzyme family.</text>
</comment>
<dbReference type="Gene3D" id="3.40.50.1110">
    <property type="entry name" value="SGNH hydrolase"/>
    <property type="match status" value="1"/>
</dbReference>
<keyword evidence="5" id="KW-1185">Reference proteome</keyword>
<dbReference type="AlphaFoldDB" id="A0AA38CGV0"/>
<organism evidence="4 5">
    <name type="scientific">Taxus chinensis</name>
    <name type="common">Chinese yew</name>
    <name type="synonym">Taxus wallichiana var. chinensis</name>
    <dbReference type="NCBI Taxonomy" id="29808"/>
    <lineage>
        <taxon>Eukaryota</taxon>
        <taxon>Viridiplantae</taxon>
        <taxon>Streptophyta</taxon>
        <taxon>Embryophyta</taxon>
        <taxon>Tracheophyta</taxon>
        <taxon>Spermatophyta</taxon>
        <taxon>Pinopsida</taxon>
        <taxon>Pinidae</taxon>
        <taxon>Conifers II</taxon>
        <taxon>Cupressales</taxon>
        <taxon>Taxaceae</taxon>
        <taxon>Taxus</taxon>
    </lineage>
</organism>
<dbReference type="EMBL" id="JAHRHJ020000010">
    <property type="protein sequence ID" value="KAH9298876.1"/>
    <property type="molecule type" value="Genomic_DNA"/>
</dbReference>
<dbReference type="Proteomes" id="UP000824469">
    <property type="component" value="Unassembled WGS sequence"/>
</dbReference>
<evidence type="ECO:0000313" key="4">
    <source>
        <dbReference type="EMBL" id="KAH9298876.1"/>
    </source>
</evidence>
<dbReference type="OMA" id="GCHETAN"/>
<evidence type="ECO:0000256" key="1">
    <source>
        <dbReference type="ARBA" id="ARBA00008668"/>
    </source>
</evidence>
<dbReference type="SUPFAM" id="SSF52266">
    <property type="entry name" value="SGNH hydrolase"/>
    <property type="match status" value="1"/>
</dbReference>
<evidence type="ECO:0000256" key="2">
    <source>
        <dbReference type="ARBA" id="ARBA00022801"/>
    </source>
</evidence>
<gene>
    <name evidence="4" type="ORF">KI387_030558</name>
</gene>